<dbReference type="AlphaFoldDB" id="A0AAN8CNU2"/>
<dbReference type="GO" id="GO:0005829">
    <property type="term" value="C:cytosol"/>
    <property type="evidence" value="ECO:0007669"/>
    <property type="project" value="TreeGrafter"/>
</dbReference>
<dbReference type="SMART" id="SM00219">
    <property type="entry name" value="TyrKc"/>
    <property type="match status" value="1"/>
</dbReference>
<feature type="domain" description="Protein kinase" evidence="1">
    <location>
        <begin position="1"/>
        <end position="161"/>
    </location>
</feature>
<dbReference type="InterPro" id="IPR051286">
    <property type="entry name" value="JAK"/>
</dbReference>
<dbReference type="GO" id="GO:0005524">
    <property type="term" value="F:ATP binding"/>
    <property type="evidence" value="ECO:0007669"/>
    <property type="project" value="InterPro"/>
</dbReference>
<dbReference type="Proteomes" id="UP001335648">
    <property type="component" value="Unassembled WGS sequence"/>
</dbReference>
<proteinExistence type="predicted"/>
<dbReference type="Gene3D" id="1.10.510.10">
    <property type="entry name" value="Transferase(Phosphotransferase) domain 1"/>
    <property type="match status" value="1"/>
</dbReference>
<gene>
    <name evidence="2" type="ORF">CesoFtcFv8_004995</name>
</gene>
<evidence type="ECO:0000313" key="2">
    <source>
        <dbReference type="EMBL" id="KAK5907112.1"/>
    </source>
</evidence>
<dbReference type="SUPFAM" id="SSF56112">
    <property type="entry name" value="Protein kinase-like (PK-like)"/>
    <property type="match status" value="1"/>
</dbReference>
<dbReference type="InterPro" id="IPR000719">
    <property type="entry name" value="Prot_kinase_dom"/>
</dbReference>
<evidence type="ECO:0000259" key="1">
    <source>
        <dbReference type="PROSITE" id="PS50011"/>
    </source>
</evidence>
<dbReference type="PANTHER" id="PTHR45807">
    <property type="entry name" value="TYROSINE-PROTEIN KINASE HOPSCOTCH"/>
    <property type="match status" value="1"/>
</dbReference>
<dbReference type="PROSITE" id="PS50011">
    <property type="entry name" value="PROTEIN_KINASE_DOM"/>
    <property type="match status" value="1"/>
</dbReference>
<accession>A0AAN8CNU2</accession>
<name>A0AAN8CNU2_9TELE</name>
<dbReference type="Gene3D" id="3.30.200.20">
    <property type="entry name" value="Phosphorylase Kinase, domain 1"/>
    <property type="match status" value="1"/>
</dbReference>
<dbReference type="InterPro" id="IPR011009">
    <property type="entry name" value="Kinase-like_dom_sf"/>
</dbReference>
<dbReference type="GO" id="GO:0004715">
    <property type="term" value="F:non-membrane spanning protein tyrosine kinase activity"/>
    <property type="evidence" value="ECO:0007669"/>
    <property type="project" value="TreeGrafter"/>
</dbReference>
<reference evidence="2 3" key="1">
    <citation type="journal article" date="2023" name="Mol. Biol. Evol.">
        <title>Genomics of Secondarily Temperate Adaptation in the Only Non-Antarctic Icefish.</title>
        <authorList>
            <person name="Rivera-Colon A.G."/>
            <person name="Rayamajhi N."/>
            <person name="Minhas B.F."/>
            <person name="Madrigal G."/>
            <person name="Bilyk K.T."/>
            <person name="Yoon V."/>
            <person name="Hune M."/>
            <person name="Gregory S."/>
            <person name="Cheng C.H.C."/>
            <person name="Catchen J.M."/>
        </authorList>
    </citation>
    <scope>NUCLEOTIDE SEQUENCE [LARGE SCALE GENOMIC DNA]</scope>
    <source>
        <strain evidence="2">JC2023a</strain>
    </source>
</reference>
<keyword evidence="3" id="KW-1185">Reference proteome</keyword>
<dbReference type="GO" id="GO:0060397">
    <property type="term" value="P:growth hormone receptor signaling pathway via JAK-STAT"/>
    <property type="evidence" value="ECO:0007669"/>
    <property type="project" value="TreeGrafter"/>
</dbReference>
<protein>
    <recommendedName>
        <fullName evidence="1">Protein kinase domain-containing protein</fullName>
    </recommendedName>
</protein>
<comment type="caution">
    <text evidence="2">The sequence shown here is derived from an EMBL/GenBank/DDBJ whole genome shotgun (WGS) entry which is preliminary data.</text>
</comment>
<dbReference type="GO" id="GO:0007259">
    <property type="term" value="P:cell surface receptor signaling pathway via JAK-STAT"/>
    <property type="evidence" value="ECO:0007669"/>
    <property type="project" value="TreeGrafter"/>
</dbReference>
<organism evidence="2 3">
    <name type="scientific">Champsocephalus esox</name>
    <name type="common">pike icefish</name>
    <dbReference type="NCBI Taxonomy" id="159716"/>
    <lineage>
        <taxon>Eukaryota</taxon>
        <taxon>Metazoa</taxon>
        <taxon>Chordata</taxon>
        <taxon>Craniata</taxon>
        <taxon>Vertebrata</taxon>
        <taxon>Euteleostomi</taxon>
        <taxon>Actinopterygii</taxon>
        <taxon>Neopterygii</taxon>
        <taxon>Teleostei</taxon>
        <taxon>Neoteleostei</taxon>
        <taxon>Acanthomorphata</taxon>
        <taxon>Eupercaria</taxon>
        <taxon>Perciformes</taxon>
        <taxon>Notothenioidei</taxon>
        <taxon>Channichthyidae</taxon>
        <taxon>Champsocephalus</taxon>
    </lineage>
</organism>
<dbReference type="GO" id="GO:0030154">
    <property type="term" value="P:cell differentiation"/>
    <property type="evidence" value="ECO:0007669"/>
    <property type="project" value="TreeGrafter"/>
</dbReference>
<dbReference type="GO" id="GO:0005131">
    <property type="term" value="F:growth hormone receptor binding"/>
    <property type="evidence" value="ECO:0007669"/>
    <property type="project" value="TreeGrafter"/>
</dbReference>
<dbReference type="InterPro" id="IPR001245">
    <property type="entry name" value="Ser-Thr/Tyr_kinase_cat_dom"/>
</dbReference>
<dbReference type="PANTHER" id="PTHR45807:SF3">
    <property type="entry name" value="TYROSINE-PROTEIN KINASE JAK3"/>
    <property type="match status" value="1"/>
</dbReference>
<dbReference type="Pfam" id="PF07714">
    <property type="entry name" value="PK_Tyr_Ser-Thr"/>
    <property type="match status" value="1"/>
</dbReference>
<dbReference type="GO" id="GO:0035556">
    <property type="term" value="P:intracellular signal transduction"/>
    <property type="evidence" value="ECO:0007669"/>
    <property type="project" value="TreeGrafter"/>
</dbReference>
<dbReference type="InterPro" id="IPR020635">
    <property type="entry name" value="Tyr_kinase_cat_dom"/>
</dbReference>
<dbReference type="GO" id="GO:0019221">
    <property type="term" value="P:cytokine-mediated signaling pathway"/>
    <property type="evidence" value="ECO:0007669"/>
    <property type="project" value="TreeGrafter"/>
</dbReference>
<dbReference type="EMBL" id="JAULUE010002049">
    <property type="protein sequence ID" value="KAK5907112.1"/>
    <property type="molecule type" value="Genomic_DNA"/>
</dbReference>
<evidence type="ECO:0000313" key="3">
    <source>
        <dbReference type="Proteomes" id="UP001335648"/>
    </source>
</evidence>
<sequence length="161" mass="17831">MSQISHKHLLLAYGVSVQGVKNIMVQEFVKYGALDLYLKRGGSVSVSWKLDVAKQLASALNFLEEKNIVHGNICGKNLLLAREGDPSQGSSPFIKLSDPGISVAMLGKNVILDRIPWVAPEVLEAPDNLTLECGKSSTMGTNHCRAVTWIRYYFYFVLYIN</sequence>